<feature type="domain" description="PPPDE" evidence="4">
    <location>
        <begin position="37"/>
        <end position="182"/>
    </location>
</feature>
<dbReference type="InterPro" id="IPR008580">
    <property type="entry name" value="PPPDE_dom"/>
</dbReference>
<dbReference type="GeneID" id="111601041"/>
<dbReference type="PANTHER" id="PTHR12378:SF80">
    <property type="entry name" value="IP06716P-RELATED"/>
    <property type="match status" value="1"/>
</dbReference>
<dbReference type="OrthoDB" id="412286at2759"/>
<evidence type="ECO:0000256" key="2">
    <source>
        <dbReference type="ARBA" id="ARBA00022670"/>
    </source>
</evidence>
<reference evidence="6" key="1">
    <citation type="submission" date="2025-08" db="UniProtKB">
        <authorList>
            <consortium name="RefSeq"/>
        </authorList>
    </citation>
    <scope>IDENTIFICATION</scope>
    <source>
        <strain evidence="6">15085-1641.00</strain>
        <tissue evidence="6">Whole body</tissue>
    </source>
</reference>
<keyword evidence="5" id="KW-1185">Reference proteome</keyword>
<name>A0A6J1M8M6_DROHY</name>
<evidence type="ECO:0000313" key="5">
    <source>
        <dbReference type="Proteomes" id="UP000504633"/>
    </source>
</evidence>
<evidence type="ECO:0000313" key="6">
    <source>
        <dbReference type="RefSeq" id="XP_023173262.1"/>
    </source>
</evidence>
<dbReference type="PROSITE" id="PS51858">
    <property type="entry name" value="PPPDE"/>
    <property type="match status" value="1"/>
</dbReference>
<dbReference type="GO" id="GO:0006508">
    <property type="term" value="P:proteolysis"/>
    <property type="evidence" value="ECO:0007669"/>
    <property type="project" value="UniProtKB-KW"/>
</dbReference>
<dbReference type="PANTHER" id="PTHR12378">
    <property type="entry name" value="DESUMOYLATING ISOPEPTIDASE"/>
    <property type="match status" value="1"/>
</dbReference>
<proteinExistence type="inferred from homology"/>
<dbReference type="InterPro" id="IPR042266">
    <property type="entry name" value="PPPDE_sf"/>
</dbReference>
<gene>
    <name evidence="6" type="primary">LOC111601041</name>
</gene>
<dbReference type="Proteomes" id="UP000504633">
    <property type="component" value="Unplaced"/>
</dbReference>
<evidence type="ECO:0000259" key="4">
    <source>
        <dbReference type="PROSITE" id="PS51858"/>
    </source>
</evidence>
<dbReference type="AlphaFoldDB" id="A0A6J1M8M6"/>
<evidence type="ECO:0000256" key="1">
    <source>
        <dbReference type="ARBA" id="ARBA00008140"/>
    </source>
</evidence>
<dbReference type="OMA" id="IHLGHTH"/>
<dbReference type="RefSeq" id="XP_023173262.1">
    <property type="nucleotide sequence ID" value="XM_023317494.2"/>
</dbReference>
<organism evidence="5 6">
    <name type="scientific">Drosophila hydei</name>
    <name type="common">Fruit fly</name>
    <dbReference type="NCBI Taxonomy" id="7224"/>
    <lineage>
        <taxon>Eukaryota</taxon>
        <taxon>Metazoa</taxon>
        <taxon>Ecdysozoa</taxon>
        <taxon>Arthropoda</taxon>
        <taxon>Hexapoda</taxon>
        <taxon>Insecta</taxon>
        <taxon>Pterygota</taxon>
        <taxon>Neoptera</taxon>
        <taxon>Endopterygota</taxon>
        <taxon>Diptera</taxon>
        <taxon>Brachycera</taxon>
        <taxon>Muscomorpha</taxon>
        <taxon>Ephydroidea</taxon>
        <taxon>Drosophilidae</taxon>
        <taxon>Drosophila</taxon>
    </lineage>
</organism>
<accession>A0A6J1M8M6</accession>
<evidence type="ECO:0000256" key="3">
    <source>
        <dbReference type="ARBA" id="ARBA00022801"/>
    </source>
</evidence>
<dbReference type="KEGG" id="dhe:111601041"/>
<protein>
    <submittedName>
        <fullName evidence="6">Deubiquitinase DESI2</fullName>
    </submittedName>
</protein>
<dbReference type="SMART" id="SM01179">
    <property type="entry name" value="DUF862"/>
    <property type="match status" value="1"/>
</dbReference>
<keyword evidence="2" id="KW-0645">Protease</keyword>
<dbReference type="GO" id="GO:0101005">
    <property type="term" value="F:deubiquitinase activity"/>
    <property type="evidence" value="ECO:0007669"/>
    <property type="project" value="TreeGrafter"/>
</dbReference>
<comment type="similarity">
    <text evidence="1">Belongs to the DeSI family.</text>
</comment>
<dbReference type="Pfam" id="PF05903">
    <property type="entry name" value="Peptidase_C97"/>
    <property type="match status" value="1"/>
</dbReference>
<dbReference type="Gene3D" id="3.90.1720.30">
    <property type="entry name" value="PPPDE domains"/>
    <property type="match status" value="1"/>
</dbReference>
<keyword evidence="3" id="KW-0378">Hydrolase</keyword>
<sequence length="186" mass="21182">MKKVSMFFNRMPLLSCFSGTSESCEELLPLSGAMRKEPVILNVYDLFAINEYVTPLGLGIFHTGIQVYGTEYTFGGHSLSNTGIFELAPRSAQQELGQNFRYRESIHLGHTHLSRDEVRRIVEQLGWQFTGNSYHLTSHNCNHFSDAMSRILCGRQIPGWINRLAHFVGCVPFLERCLPPDWLTPM</sequence>
<dbReference type="GO" id="GO:0016579">
    <property type="term" value="P:protein deubiquitination"/>
    <property type="evidence" value="ECO:0007669"/>
    <property type="project" value="TreeGrafter"/>
</dbReference>